<dbReference type="PANTHER" id="PTHR33768">
    <property type="entry name" value="MIP11318P"/>
    <property type="match status" value="1"/>
</dbReference>
<organism evidence="3 4">
    <name type="scientific">Rhizoclosmatium globosum</name>
    <dbReference type="NCBI Taxonomy" id="329046"/>
    <lineage>
        <taxon>Eukaryota</taxon>
        <taxon>Fungi</taxon>
        <taxon>Fungi incertae sedis</taxon>
        <taxon>Chytridiomycota</taxon>
        <taxon>Chytridiomycota incertae sedis</taxon>
        <taxon>Chytridiomycetes</taxon>
        <taxon>Chytridiales</taxon>
        <taxon>Chytriomycetaceae</taxon>
        <taxon>Rhizoclosmatium</taxon>
    </lineage>
</organism>
<dbReference type="Pfam" id="PF13879">
    <property type="entry name" value="Hmw_CFAP97"/>
    <property type="match status" value="1"/>
</dbReference>
<dbReference type="InterPro" id="IPR038792">
    <property type="entry name" value="CFAP97D1/2"/>
</dbReference>
<feature type="region of interest" description="Disordered" evidence="2">
    <location>
        <begin position="1"/>
        <end position="125"/>
    </location>
</feature>
<dbReference type="Proteomes" id="UP000193642">
    <property type="component" value="Unassembled WGS sequence"/>
</dbReference>
<proteinExistence type="inferred from homology"/>
<feature type="compositionally biased region" description="Acidic residues" evidence="2">
    <location>
        <begin position="1"/>
        <end position="15"/>
    </location>
</feature>
<protein>
    <submittedName>
        <fullName evidence="3">Uncharacterized protein</fullName>
    </submittedName>
</protein>
<evidence type="ECO:0000313" key="3">
    <source>
        <dbReference type="EMBL" id="ORY50695.1"/>
    </source>
</evidence>
<sequence>MTETEEATYADDFEPISESTSVSKKPSARASVAHSRNGTVRASRASRTVKHATFEAEAPISEEPAPRVSKAARVSKVAESKRTSKISKSVTTKPIKETITPVQEEGEQVPRAAEQPKAGKSIKKERKVTRIAEDTIDNENTPKSIHRRATEAVIKKTEEDPEDKAWNWKHYHTLYPVANKLLAKKWDDISREKHLKKLANIKKSVDDRPPPKYIHLKANLKRVQMEQERQVAIRRNNRILIEKMSDITKHEHLVEGQEEHDARVELFARGNEHHRKQKNDRIHQENLAILQRLEGSKSDYDHEKIKMESGMRLHHLKTISTFPQKYIKMIKQQVERDMQKDSGQGNNAACCDDDMNTIGTIGTVLMVENLYLMR</sequence>
<dbReference type="AlphaFoldDB" id="A0A1Y2CWH7"/>
<dbReference type="EMBL" id="MCGO01000006">
    <property type="protein sequence ID" value="ORY50695.1"/>
    <property type="molecule type" value="Genomic_DNA"/>
</dbReference>
<accession>A0A1Y2CWH7</accession>
<dbReference type="STRING" id="329046.A0A1Y2CWH7"/>
<comment type="similarity">
    <text evidence="1">Belongs to the CFAP97 family.</text>
</comment>
<gene>
    <name evidence="3" type="ORF">BCR33DRAFT_762341</name>
</gene>
<evidence type="ECO:0000256" key="1">
    <source>
        <dbReference type="ARBA" id="ARBA00008315"/>
    </source>
</evidence>
<reference evidence="3 4" key="1">
    <citation type="submission" date="2016-07" db="EMBL/GenBank/DDBJ databases">
        <title>Pervasive Adenine N6-methylation of Active Genes in Fungi.</title>
        <authorList>
            <consortium name="DOE Joint Genome Institute"/>
            <person name="Mondo S.J."/>
            <person name="Dannebaum R.O."/>
            <person name="Kuo R.C."/>
            <person name="Labutti K."/>
            <person name="Haridas S."/>
            <person name="Kuo A."/>
            <person name="Salamov A."/>
            <person name="Ahrendt S.R."/>
            <person name="Lipzen A."/>
            <person name="Sullivan W."/>
            <person name="Andreopoulos W.B."/>
            <person name="Clum A."/>
            <person name="Lindquist E."/>
            <person name="Daum C."/>
            <person name="Ramamoorthy G.K."/>
            <person name="Gryganskyi A."/>
            <person name="Culley D."/>
            <person name="Magnuson J.K."/>
            <person name="James T.Y."/>
            <person name="O'Malley M.A."/>
            <person name="Stajich J.E."/>
            <person name="Spatafora J.W."/>
            <person name="Visel A."/>
            <person name="Grigoriev I.V."/>
        </authorList>
    </citation>
    <scope>NUCLEOTIDE SEQUENCE [LARGE SCALE GENOMIC DNA]</scope>
    <source>
        <strain evidence="3 4">JEL800</strain>
    </source>
</reference>
<dbReference type="PANTHER" id="PTHR33768:SF3">
    <property type="entry name" value="MIP11318P"/>
    <property type="match status" value="1"/>
</dbReference>
<dbReference type="OrthoDB" id="2163395at2759"/>
<name>A0A1Y2CWH7_9FUNG</name>
<dbReference type="InterPro" id="IPR029488">
    <property type="entry name" value="Hmw/CFAP97"/>
</dbReference>
<evidence type="ECO:0000313" key="4">
    <source>
        <dbReference type="Proteomes" id="UP000193642"/>
    </source>
</evidence>
<comment type="caution">
    <text evidence="3">The sequence shown here is derived from an EMBL/GenBank/DDBJ whole genome shotgun (WGS) entry which is preliminary data.</text>
</comment>
<evidence type="ECO:0000256" key="2">
    <source>
        <dbReference type="SAM" id="MobiDB-lite"/>
    </source>
</evidence>
<keyword evidence="4" id="KW-1185">Reference proteome</keyword>